<keyword evidence="4 6" id="KW-0472">Membrane</keyword>
<evidence type="ECO:0000313" key="9">
    <source>
        <dbReference type="Proteomes" id="UP000682739"/>
    </source>
</evidence>
<evidence type="ECO:0000313" key="8">
    <source>
        <dbReference type="EMBL" id="QTH64864.1"/>
    </source>
</evidence>
<feature type="transmembrane region" description="Helical" evidence="6">
    <location>
        <begin position="20"/>
        <end position="39"/>
    </location>
</feature>
<dbReference type="Gene3D" id="1.20.120.350">
    <property type="entry name" value="Voltage-gated potassium channels. Chain C"/>
    <property type="match status" value="1"/>
</dbReference>
<keyword evidence="2 6" id="KW-0812">Transmembrane</keyword>
<feature type="coiled-coil region" evidence="5">
    <location>
        <begin position="224"/>
        <end position="290"/>
    </location>
</feature>
<feature type="transmembrane region" description="Helical" evidence="6">
    <location>
        <begin position="137"/>
        <end position="159"/>
    </location>
</feature>
<feature type="domain" description="Ion transport" evidence="7">
    <location>
        <begin position="15"/>
        <end position="231"/>
    </location>
</feature>
<dbReference type="Proteomes" id="UP000682739">
    <property type="component" value="Chromosome"/>
</dbReference>
<dbReference type="AlphaFoldDB" id="A0A975DDB7"/>
<feature type="transmembrane region" description="Helical" evidence="6">
    <location>
        <begin position="202"/>
        <end position="226"/>
    </location>
</feature>
<dbReference type="PANTHER" id="PTHR10037:SF230">
    <property type="entry name" value="CA[2+]-CHANNEL PROTEIN ALPHA[[1]] SUBUNIT T, ISOFORM F"/>
    <property type="match status" value="1"/>
</dbReference>
<dbReference type="RefSeq" id="WP_208832918.1">
    <property type="nucleotide sequence ID" value="NZ_CP072110.1"/>
</dbReference>
<evidence type="ECO:0000256" key="4">
    <source>
        <dbReference type="ARBA" id="ARBA00023136"/>
    </source>
</evidence>
<reference evidence="8" key="1">
    <citation type="submission" date="2021-03" db="EMBL/GenBank/DDBJ databases">
        <title>Description of Psychrosphaera ytuae sp. nov. isolated from deep sea sediment of South China Sea.</title>
        <authorList>
            <person name="Zhang J."/>
            <person name="Xu X.-D."/>
        </authorList>
    </citation>
    <scope>NUCLEOTIDE SEQUENCE</scope>
    <source>
        <strain evidence="8">MTZ26</strain>
    </source>
</reference>
<dbReference type="GO" id="GO:0001518">
    <property type="term" value="C:voltage-gated sodium channel complex"/>
    <property type="evidence" value="ECO:0007669"/>
    <property type="project" value="TreeGrafter"/>
</dbReference>
<name>A0A975DDB7_9GAMM</name>
<dbReference type="InterPro" id="IPR043203">
    <property type="entry name" value="VGCC_Ca_Na"/>
</dbReference>
<dbReference type="SUPFAM" id="SSF81324">
    <property type="entry name" value="Voltage-gated potassium channels"/>
    <property type="match status" value="1"/>
</dbReference>
<dbReference type="KEGG" id="psym:J1N51_05255"/>
<feature type="transmembrane region" description="Helical" evidence="6">
    <location>
        <begin position="45"/>
        <end position="69"/>
    </location>
</feature>
<organism evidence="8 9">
    <name type="scientific">Psychrosphaera ytuae</name>
    <dbReference type="NCBI Taxonomy" id="2820710"/>
    <lineage>
        <taxon>Bacteria</taxon>
        <taxon>Pseudomonadati</taxon>
        <taxon>Pseudomonadota</taxon>
        <taxon>Gammaproteobacteria</taxon>
        <taxon>Alteromonadales</taxon>
        <taxon>Pseudoalteromonadaceae</taxon>
        <taxon>Psychrosphaera</taxon>
    </lineage>
</organism>
<comment type="subcellular location">
    <subcellularLocation>
        <location evidence="1">Membrane</location>
        <topology evidence="1">Multi-pass membrane protein</topology>
    </subcellularLocation>
</comment>
<keyword evidence="5" id="KW-0175">Coiled coil</keyword>
<accession>A0A975DDB7</accession>
<dbReference type="Pfam" id="PF00520">
    <property type="entry name" value="Ion_trans"/>
    <property type="match status" value="1"/>
</dbReference>
<evidence type="ECO:0000256" key="6">
    <source>
        <dbReference type="SAM" id="Phobius"/>
    </source>
</evidence>
<gene>
    <name evidence="8" type="ORF">J1N51_05255</name>
</gene>
<evidence type="ECO:0000256" key="3">
    <source>
        <dbReference type="ARBA" id="ARBA00022989"/>
    </source>
</evidence>
<keyword evidence="3 6" id="KW-1133">Transmembrane helix</keyword>
<keyword evidence="9" id="KW-1185">Reference proteome</keyword>
<proteinExistence type="predicted"/>
<protein>
    <submittedName>
        <fullName evidence="8">Ion transporter</fullName>
    </submittedName>
</protein>
<evidence type="ECO:0000256" key="1">
    <source>
        <dbReference type="ARBA" id="ARBA00004141"/>
    </source>
</evidence>
<dbReference type="InterPro" id="IPR005821">
    <property type="entry name" value="Ion_trans_dom"/>
</dbReference>
<dbReference type="EMBL" id="CP072110">
    <property type="protein sequence ID" value="QTH64864.1"/>
    <property type="molecule type" value="Genomic_DNA"/>
</dbReference>
<dbReference type="Gene3D" id="1.10.287.70">
    <property type="match status" value="1"/>
</dbReference>
<sequence length="295" mass="34176">MYENIKTKLNNLKNNKVFELTVVAVIIISALEIGAKTFALPDSAISVTHILDIFITLFFLFEIAVRFIADDDKKNFFKKGWNVFDTLVVAISLIPINDSEMALLARLVRVFRVLRMVSVVPELRVLINSLIKALPQLGYVVLLMFIIFYIYAAIGSFVFKDINPTLWGDIAISMLTLFRIMTFEDWTDIQYETMEVYPMSWIFYLTFIFFTAFAFLNMVIGIVVNVMEDEHAKMRQANEEAEAALLEEQLEEHVEEQIAEQVEERVEQKVEELRLEIQELKQLIKDHVIADKSSR</sequence>
<dbReference type="PANTHER" id="PTHR10037">
    <property type="entry name" value="VOLTAGE-GATED CATION CHANNEL CALCIUM AND SODIUM"/>
    <property type="match status" value="1"/>
</dbReference>
<dbReference type="InterPro" id="IPR027359">
    <property type="entry name" value="Volt_channel_dom_sf"/>
</dbReference>
<dbReference type="PRINTS" id="PR00169">
    <property type="entry name" value="KCHANNEL"/>
</dbReference>
<dbReference type="GO" id="GO:0005248">
    <property type="term" value="F:voltage-gated sodium channel activity"/>
    <property type="evidence" value="ECO:0007669"/>
    <property type="project" value="TreeGrafter"/>
</dbReference>
<evidence type="ECO:0000259" key="7">
    <source>
        <dbReference type="Pfam" id="PF00520"/>
    </source>
</evidence>
<evidence type="ECO:0000256" key="5">
    <source>
        <dbReference type="SAM" id="Coils"/>
    </source>
</evidence>
<evidence type="ECO:0000256" key="2">
    <source>
        <dbReference type="ARBA" id="ARBA00022692"/>
    </source>
</evidence>